<gene>
    <name evidence="2" type="ORF">AA23TX_07304</name>
</gene>
<sequence length="109" mass="11826">MDEGGHTDLRPWFRRGRRAWLGRDSRSNHRGSSTGTRTGSPSAEQRSATTAASVLPTAIPQVGCRVATGHADRPGSGPHPEFPGRCGDARTPRRQFVDNGTTRHRLARA</sequence>
<feature type="region of interest" description="Disordered" evidence="1">
    <location>
        <begin position="1"/>
        <end position="109"/>
    </location>
</feature>
<feature type="compositionally biased region" description="Polar residues" evidence="1">
    <location>
        <begin position="43"/>
        <end position="52"/>
    </location>
</feature>
<evidence type="ECO:0000256" key="1">
    <source>
        <dbReference type="SAM" id="MobiDB-lite"/>
    </source>
</evidence>
<evidence type="ECO:0000313" key="2">
    <source>
        <dbReference type="EMBL" id="VVJ22293.1"/>
    </source>
</evidence>
<feature type="compositionally biased region" description="Basic and acidic residues" evidence="1">
    <location>
        <begin position="1"/>
        <end position="11"/>
    </location>
</feature>
<dbReference type="AlphaFoldDB" id="A0A6I8M0G0"/>
<keyword evidence="3" id="KW-1185">Reference proteome</keyword>
<evidence type="ECO:0000313" key="3">
    <source>
        <dbReference type="Proteomes" id="UP000399805"/>
    </source>
</evidence>
<name>A0A6I8M0G0_9PSEU</name>
<feature type="compositionally biased region" description="Low complexity" evidence="1">
    <location>
        <begin position="30"/>
        <end position="42"/>
    </location>
</feature>
<proteinExistence type="predicted"/>
<dbReference type="Proteomes" id="UP000399805">
    <property type="component" value="Unassembled WGS sequence"/>
</dbReference>
<accession>A0A6I8M0G0</accession>
<dbReference type="EMBL" id="CABVGP010000002">
    <property type="protein sequence ID" value="VVJ22293.1"/>
    <property type="molecule type" value="Genomic_DNA"/>
</dbReference>
<reference evidence="2 3" key="1">
    <citation type="submission" date="2019-09" db="EMBL/GenBank/DDBJ databases">
        <authorList>
            <person name="Leyn A S."/>
        </authorList>
    </citation>
    <scope>NUCLEOTIDE SEQUENCE [LARGE SCALE GENOMIC DNA]</scope>
    <source>
        <strain evidence="2">AA231_1</strain>
    </source>
</reference>
<protein>
    <submittedName>
        <fullName evidence="2">Uncharacterized protein</fullName>
    </submittedName>
</protein>
<organism evidence="2 3">
    <name type="scientific">Amycolatopsis camponoti</name>
    <dbReference type="NCBI Taxonomy" id="2606593"/>
    <lineage>
        <taxon>Bacteria</taxon>
        <taxon>Bacillati</taxon>
        <taxon>Actinomycetota</taxon>
        <taxon>Actinomycetes</taxon>
        <taxon>Pseudonocardiales</taxon>
        <taxon>Pseudonocardiaceae</taxon>
        <taxon>Amycolatopsis</taxon>
    </lineage>
</organism>